<protein>
    <recommendedName>
        <fullName evidence="3">Zinc-binding domain-containing protein</fullName>
    </recommendedName>
</protein>
<evidence type="ECO:0000313" key="2">
    <source>
        <dbReference type="Proteomes" id="UP000177954"/>
    </source>
</evidence>
<evidence type="ECO:0008006" key="3">
    <source>
        <dbReference type="Google" id="ProtNLM"/>
    </source>
</evidence>
<evidence type="ECO:0000313" key="1">
    <source>
        <dbReference type="EMBL" id="OGZ55345.1"/>
    </source>
</evidence>
<feature type="non-terminal residue" evidence="1">
    <location>
        <position position="516"/>
    </location>
</feature>
<organism evidence="1 2">
    <name type="scientific">Candidatus Ryanbacteria bacterium RIFCSPLOWO2_02_FULL_47_14</name>
    <dbReference type="NCBI Taxonomy" id="1802129"/>
    <lineage>
        <taxon>Bacteria</taxon>
        <taxon>Candidatus Ryaniibacteriota</taxon>
    </lineage>
</organism>
<accession>A0A1G2GYP3</accession>
<name>A0A1G2GYP3_9BACT</name>
<comment type="caution">
    <text evidence="1">The sequence shown here is derived from an EMBL/GenBank/DDBJ whole genome shotgun (WGS) entry which is preliminary data.</text>
</comment>
<dbReference type="EMBL" id="MHNZ01000034">
    <property type="protein sequence ID" value="OGZ55345.1"/>
    <property type="molecule type" value="Genomic_DNA"/>
</dbReference>
<dbReference type="AlphaFoldDB" id="A0A1G2GYP3"/>
<proteinExistence type="predicted"/>
<gene>
    <name evidence="1" type="ORF">A3J04_03865</name>
</gene>
<dbReference type="Proteomes" id="UP000177954">
    <property type="component" value="Unassembled WGS sequence"/>
</dbReference>
<sequence length="516" mass="60214">MIAETKNCQNCKQAFTIEPEDFEFYEKMKVPPPTWCSRCRAQRRAVFRNERNFFRQKCGLCAKDAISVYSPGAQFPVYCQECYWSDKWDPLAFGIEYDQSKSFLDQFRELSRHAPRPALINKGSINSHYTHLCANNKDCYMLIESSNNENVLHGYWMQRSRDCVDNAYGTNVELCYETLACFDSYRLRYALTCFNCSDSWFLKNCVDCQDCFACVNIKHKKYCFFNKQLSKEEYEKAIREYRLETYEGVERALTDAIAFYKKYPHRYAEIINSPGSTGNYMTNSKNCTSCYYAYLAEDSKYSAHILEDIKDVYDVDTAGLHAELLYEDLNTALSVSRITFSNRCWTGSEIAYSEHLDDCTSCFGCIGLRQKSYCILNKQYSKEEYSKRVLEITSSMKEYGEFFSPDFSPFAYNDTIAQEYFPLEREDAAKRGYQWRDAVDRDVRPTINARDLPKTAVETDESILKEILGCEHDGTCNDNCTKGFRIAPEELAFYKKMSLPLPRRCPNCRHVRRVQQ</sequence>
<reference evidence="1 2" key="1">
    <citation type="journal article" date="2016" name="Nat. Commun.">
        <title>Thousands of microbial genomes shed light on interconnected biogeochemical processes in an aquifer system.</title>
        <authorList>
            <person name="Anantharaman K."/>
            <person name="Brown C.T."/>
            <person name="Hug L.A."/>
            <person name="Sharon I."/>
            <person name="Castelle C.J."/>
            <person name="Probst A.J."/>
            <person name="Thomas B.C."/>
            <person name="Singh A."/>
            <person name="Wilkins M.J."/>
            <person name="Karaoz U."/>
            <person name="Brodie E.L."/>
            <person name="Williams K.H."/>
            <person name="Hubbard S.S."/>
            <person name="Banfield J.F."/>
        </authorList>
    </citation>
    <scope>NUCLEOTIDE SEQUENCE [LARGE SCALE GENOMIC DNA]</scope>
</reference>
<dbReference type="STRING" id="1802129.A3J04_03865"/>